<dbReference type="AlphaFoldDB" id="A0AAW9JQH6"/>
<dbReference type="InterPro" id="IPR004872">
    <property type="entry name" value="Lipoprotein_NlpA"/>
</dbReference>
<dbReference type="GO" id="GO:0016020">
    <property type="term" value="C:membrane"/>
    <property type="evidence" value="ECO:0007669"/>
    <property type="project" value="UniProtKB-SubCell"/>
</dbReference>
<dbReference type="PROSITE" id="PS51257">
    <property type="entry name" value="PROKAR_LIPOPROTEIN"/>
    <property type="match status" value="1"/>
</dbReference>
<dbReference type="EMBL" id="JAVBVO010000003">
    <property type="protein sequence ID" value="MDZ5758915.1"/>
    <property type="molecule type" value="Genomic_DNA"/>
</dbReference>
<dbReference type="CDD" id="cd13596">
    <property type="entry name" value="PBP2_lipoprotein_GmpC"/>
    <property type="match status" value="1"/>
</dbReference>
<comment type="similarity">
    <text evidence="6">Belongs to the nlpA lipoprotein family.</text>
</comment>
<proteinExistence type="inferred from homology"/>
<evidence type="ECO:0000313" key="10">
    <source>
        <dbReference type="Proteomes" id="UP001290462"/>
    </source>
</evidence>
<dbReference type="PANTHER" id="PTHR30429:SF3">
    <property type="entry name" value="LIPOPROTEIN"/>
    <property type="match status" value="1"/>
</dbReference>
<evidence type="ECO:0000256" key="5">
    <source>
        <dbReference type="ARBA" id="ARBA00023288"/>
    </source>
</evidence>
<dbReference type="RefSeq" id="WP_322808956.1">
    <property type="nucleotide sequence ID" value="NZ_JAVBVO010000003.1"/>
</dbReference>
<evidence type="ECO:0000256" key="1">
    <source>
        <dbReference type="ARBA" id="ARBA00004635"/>
    </source>
</evidence>
<evidence type="ECO:0000256" key="4">
    <source>
        <dbReference type="ARBA" id="ARBA00023139"/>
    </source>
</evidence>
<accession>A0AAW9JQH6</accession>
<evidence type="ECO:0000256" key="2">
    <source>
        <dbReference type="ARBA" id="ARBA00022729"/>
    </source>
</evidence>
<feature type="chain" id="PRO_5043667674" description="Lipoprotein" evidence="8">
    <location>
        <begin position="23"/>
        <end position="280"/>
    </location>
</feature>
<dbReference type="PANTHER" id="PTHR30429">
    <property type="entry name" value="D-METHIONINE-BINDING LIPOPROTEIN METQ"/>
    <property type="match status" value="1"/>
</dbReference>
<name>A0AAW9JQH6_CARML</name>
<gene>
    <name evidence="9" type="ORF">RAK27_09635</name>
</gene>
<evidence type="ECO:0000256" key="3">
    <source>
        <dbReference type="ARBA" id="ARBA00023136"/>
    </source>
</evidence>
<dbReference type="PIRSF" id="PIRSF002854">
    <property type="entry name" value="MetQ"/>
    <property type="match status" value="1"/>
</dbReference>
<comment type="subcellular location">
    <subcellularLocation>
        <location evidence="1">Membrane</location>
        <topology evidence="1">Lipid-anchor</topology>
    </subcellularLocation>
</comment>
<evidence type="ECO:0000256" key="8">
    <source>
        <dbReference type="SAM" id="SignalP"/>
    </source>
</evidence>
<evidence type="ECO:0000256" key="7">
    <source>
        <dbReference type="PIRSR" id="PIRSR002854-1"/>
    </source>
</evidence>
<sequence>MKKTKKVIFSILFVLSIFTLTACGGNAAKSDEKKVEVVKLGVVGDDTRVWDSVKDRLKKDNIDLQIVKFTDYTQPNSALNEGELDLNSFQHQIFLDSYNKDSGTDLISIGETVIAPLGIYSEKIKDVKELKENEIVAIPNDVTNGGRALLLLQTAGLIKVDPAAKQTPTVKDITENKLKLEIKELDAAQTARALADTTISLINSGMAVDAGLIPNKDAIFLEPIDGTSKPYINIIVANAKDKDNKTYKKIVEAYQSPETIKVIEETSKGSSIPVWETDSK</sequence>
<comment type="caution">
    <text evidence="9">The sequence shown here is derived from an EMBL/GenBank/DDBJ whole genome shotgun (WGS) entry which is preliminary data.</text>
</comment>
<feature type="signal peptide" evidence="8">
    <location>
        <begin position="1"/>
        <end position="22"/>
    </location>
</feature>
<feature type="lipid moiety-binding region" description="S-diacylglycerol cysteine" evidence="7">
    <location>
        <position position="23"/>
    </location>
</feature>
<evidence type="ECO:0000313" key="9">
    <source>
        <dbReference type="EMBL" id="MDZ5758915.1"/>
    </source>
</evidence>
<organism evidence="9 10">
    <name type="scientific">Carnobacterium maltaromaticum</name>
    <name type="common">Carnobacterium piscicola</name>
    <dbReference type="NCBI Taxonomy" id="2751"/>
    <lineage>
        <taxon>Bacteria</taxon>
        <taxon>Bacillati</taxon>
        <taxon>Bacillota</taxon>
        <taxon>Bacilli</taxon>
        <taxon>Lactobacillales</taxon>
        <taxon>Carnobacteriaceae</taxon>
        <taxon>Carnobacterium</taxon>
    </lineage>
</organism>
<dbReference type="SUPFAM" id="SSF53850">
    <property type="entry name" value="Periplasmic binding protein-like II"/>
    <property type="match status" value="1"/>
</dbReference>
<keyword evidence="2 8" id="KW-0732">Signal</keyword>
<protein>
    <recommendedName>
        <fullName evidence="6">Lipoprotein</fullName>
    </recommendedName>
</protein>
<keyword evidence="4" id="KW-0564">Palmitate</keyword>
<evidence type="ECO:0000256" key="6">
    <source>
        <dbReference type="PIRNR" id="PIRNR002854"/>
    </source>
</evidence>
<dbReference type="Pfam" id="PF03180">
    <property type="entry name" value="Lipoprotein_9"/>
    <property type="match status" value="1"/>
</dbReference>
<dbReference type="Gene3D" id="3.40.190.10">
    <property type="entry name" value="Periplasmic binding protein-like II"/>
    <property type="match status" value="2"/>
</dbReference>
<dbReference type="Proteomes" id="UP001290462">
    <property type="component" value="Unassembled WGS sequence"/>
</dbReference>
<keyword evidence="5 6" id="KW-0449">Lipoprotein</keyword>
<reference evidence="9" key="1">
    <citation type="submission" date="2023-08" db="EMBL/GenBank/DDBJ databases">
        <title>Genomic characterization of piscicolin 126 produced by Carnobacterium maltaromaticum CM22 strain isolated from salmon (Salmo salar).</title>
        <authorList>
            <person name="Gonzalez-Gragera E."/>
            <person name="Garcia-Lopez J.D."/>
            <person name="Teso-Perez C."/>
            <person name="Gimenez-Hernandez I."/>
            <person name="Peralta-Sanchez J.M."/>
            <person name="Valdivia E."/>
            <person name="Montalban-Lopez M."/>
            <person name="Martin-Platero A.M."/>
            <person name="Banos A."/>
            <person name="Martinez-Bueno M."/>
        </authorList>
    </citation>
    <scope>NUCLEOTIDE SEQUENCE</scope>
    <source>
        <strain evidence="9">CM22</strain>
    </source>
</reference>
<keyword evidence="3" id="KW-0472">Membrane</keyword>